<dbReference type="RefSeq" id="WP_281288687.1">
    <property type="nucleotide sequence ID" value="NZ_VFPA01000003.1"/>
</dbReference>
<name>A0A543DK80_9PSEU</name>
<dbReference type="EMBL" id="VFPA01000003">
    <property type="protein sequence ID" value="TQM09729.1"/>
    <property type="molecule type" value="Genomic_DNA"/>
</dbReference>
<protein>
    <submittedName>
        <fullName evidence="1">Uncharacterized protein</fullName>
    </submittedName>
</protein>
<keyword evidence="2" id="KW-1185">Reference proteome</keyword>
<comment type="caution">
    <text evidence="1">The sequence shown here is derived from an EMBL/GenBank/DDBJ whole genome shotgun (WGS) entry which is preliminary data.</text>
</comment>
<sequence>MIDIRIGVGLPTMNEISALGPSGVATVARHAEALGIDTVAAPMC</sequence>
<dbReference type="Proteomes" id="UP000315677">
    <property type="component" value="Unassembled WGS sequence"/>
</dbReference>
<proteinExistence type="predicted"/>
<evidence type="ECO:0000313" key="2">
    <source>
        <dbReference type="Proteomes" id="UP000315677"/>
    </source>
</evidence>
<reference evidence="1 2" key="1">
    <citation type="submission" date="2019-06" db="EMBL/GenBank/DDBJ databases">
        <title>Sequencing the genomes of 1000 actinobacteria strains.</title>
        <authorList>
            <person name="Klenk H.-P."/>
        </authorList>
    </citation>
    <scope>NUCLEOTIDE SEQUENCE [LARGE SCALE GENOMIC DNA]</scope>
    <source>
        <strain evidence="1 2">DSM 45301</strain>
    </source>
</reference>
<organism evidence="1 2">
    <name type="scientific">Pseudonocardia kunmingensis</name>
    <dbReference type="NCBI Taxonomy" id="630975"/>
    <lineage>
        <taxon>Bacteria</taxon>
        <taxon>Bacillati</taxon>
        <taxon>Actinomycetota</taxon>
        <taxon>Actinomycetes</taxon>
        <taxon>Pseudonocardiales</taxon>
        <taxon>Pseudonocardiaceae</taxon>
        <taxon>Pseudonocardia</taxon>
    </lineage>
</organism>
<accession>A0A543DK80</accession>
<gene>
    <name evidence="1" type="ORF">FB558_5498</name>
</gene>
<dbReference type="AlphaFoldDB" id="A0A543DK80"/>
<evidence type="ECO:0000313" key="1">
    <source>
        <dbReference type="EMBL" id="TQM09729.1"/>
    </source>
</evidence>